<reference evidence="3" key="1">
    <citation type="submission" date="2016-09" db="EMBL/GenBank/DDBJ databases">
        <authorList>
            <person name="Wibberg D."/>
        </authorList>
    </citation>
    <scope>NUCLEOTIDE SEQUENCE [LARGE SCALE GENOMIC DNA]</scope>
</reference>
<organism evidence="2 3">
    <name type="scientific">Donghicola eburneus</name>
    <dbReference type="NCBI Taxonomy" id="393278"/>
    <lineage>
        <taxon>Bacteria</taxon>
        <taxon>Pseudomonadati</taxon>
        <taxon>Pseudomonadota</taxon>
        <taxon>Alphaproteobacteria</taxon>
        <taxon>Rhodobacterales</taxon>
        <taxon>Roseobacteraceae</taxon>
        <taxon>Donghicola</taxon>
    </lineage>
</organism>
<dbReference type="Gene3D" id="3.90.550.10">
    <property type="entry name" value="Spore Coat Polysaccharide Biosynthesis Protein SpsA, Chain A"/>
    <property type="match status" value="1"/>
</dbReference>
<evidence type="ECO:0000259" key="1">
    <source>
        <dbReference type="Pfam" id="PF00535"/>
    </source>
</evidence>
<dbReference type="InterPro" id="IPR029044">
    <property type="entry name" value="Nucleotide-diphossugar_trans"/>
</dbReference>
<dbReference type="EMBL" id="FMJB01000014">
    <property type="protein sequence ID" value="SCM66069.1"/>
    <property type="molecule type" value="Genomic_DNA"/>
</dbReference>
<dbReference type="CDD" id="cd00761">
    <property type="entry name" value="Glyco_tranf_GTA_type"/>
    <property type="match status" value="1"/>
</dbReference>
<dbReference type="PANTHER" id="PTHR43685:SF11">
    <property type="entry name" value="GLYCOSYLTRANSFERASE TAGX-RELATED"/>
    <property type="match status" value="1"/>
</dbReference>
<dbReference type="InterPro" id="IPR001173">
    <property type="entry name" value="Glyco_trans_2-like"/>
</dbReference>
<proteinExistence type="predicted"/>
<dbReference type="AlphaFoldDB" id="A0A1M4MV25"/>
<protein>
    <recommendedName>
        <fullName evidence="1">Glycosyltransferase 2-like domain-containing protein</fullName>
    </recommendedName>
</protein>
<feature type="domain" description="Glycosyltransferase 2-like" evidence="1">
    <location>
        <begin position="8"/>
        <end position="130"/>
    </location>
</feature>
<evidence type="ECO:0000313" key="3">
    <source>
        <dbReference type="Proteomes" id="UP000184085"/>
    </source>
</evidence>
<gene>
    <name evidence="2" type="ORF">KARMA_0241</name>
</gene>
<dbReference type="PANTHER" id="PTHR43685">
    <property type="entry name" value="GLYCOSYLTRANSFERASE"/>
    <property type="match status" value="1"/>
</dbReference>
<name>A0A1M4MV25_9RHOB</name>
<sequence length="315" mass="35245">MQYGDFISVIIPVYNRAATLARSVGSICRQTYPNLEILVIDDCSTDNIEGAVAALNDPRVRLVRRAQNGGAAAARNTGVASATHDLIAFMDSDDVSLHDRFEQEMRLLCTLPEDYIGVYSAAIAHTDTTEQMRSMAAARVLPPPHRRMLSGDLFAETLRGNFIDMPTMLLKKDAVLAAGRFDERLRNNVDWDFTLRLTQQGKFGFVPQPLYVFSYVPRVSHGNDHISHNPRYSVLSYSYITGKLRRAGHKGPEMAGHYAAAGSYLMRIGRPALARRYFEAARCITPRNPRLWAHLVLSRLPVLHGWARGRAARFS</sequence>
<dbReference type="Pfam" id="PF00535">
    <property type="entry name" value="Glycos_transf_2"/>
    <property type="match status" value="1"/>
</dbReference>
<dbReference type="Proteomes" id="UP000184085">
    <property type="component" value="Unassembled WGS sequence"/>
</dbReference>
<evidence type="ECO:0000313" key="2">
    <source>
        <dbReference type="EMBL" id="SCM66069.1"/>
    </source>
</evidence>
<dbReference type="InterPro" id="IPR050834">
    <property type="entry name" value="Glycosyltransf_2"/>
</dbReference>
<dbReference type="SUPFAM" id="SSF53448">
    <property type="entry name" value="Nucleotide-diphospho-sugar transferases"/>
    <property type="match status" value="1"/>
</dbReference>
<dbReference type="RefSeq" id="WP_072702737.1">
    <property type="nucleotide sequence ID" value="NZ_FMJB01000014.1"/>
</dbReference>
<accession>A0A1M4MV25</accession>
<keyword evidence="3" id="KW-1185">Reference proteome</keyword>